<organism evidence="1 2">
    <name type="scientific">Bacteroides uniformis</name>
    <dbReference type="NCBI Taxonomy" id="820"/>
    <lineage>
        <taxon>Bacteria</taxon>
        <taxon>Pseudomonadati</taxon>
        <taxon>Bacteroidota</taxon>
        <taxon>Bacteroidia</taxon>
        <taxon>Bacteroidales</taxon>
        <taxon>Bacteroidaceae</taxon>
        <taxon>Bacteroides</taxon>
    </lineage>
</organism>
<comment type="caution">
    <text evidence="1">The sequence shown here is derived from an EMBL/GenBank/DDBJ whole genome shotgun (WGS) entry which is preliminary data.</text>
</comment>
<evidence type="ECO:0000313" key="1">
    <source>
        <dbReference type="EMBL" id="RGJ88484.1"/>
    </source>
</evidence>
<dbReference type="EMBL" id="QSPV01000031">
    <property type="protein sequence ID" value="RGJ88484.1"/>
    <property type="molecule type" value="Genomic_DNA"/>
</dbReference>
<proteinExistence type="predicted"/>
<evidence type="ECO:0008006" key="3">
    <source>
        <dbReference type="Google" id="ProtNLM"/>
    </source>
</evidence>
<name>A0A414ESK2_BACUN</name>
<dbReference type="InterPro" id="IPR032675">
    <property type="entry name" value="LRR_dom_sf"/>
</dbReference>
<gene>
    <name evidence="1" type="ORF">DXD40_19320</name>
</gene>
<dbReference type="AlphaFoldDB" id="A0A414ESK2"/>
<evidence type="ECO:0000313" key="2">
    <source>
        <dbReference type="Proteomes" id="UP000260844"/>
    </source>
</evidence>
<dbReference type="SUPFAM" id="SSF52058">
    <property type="entry name" value="L domain-like"/>
    <property type="match status" value="1"/>
</dbReference>
<protein>
    <recommendedName>
        <fullName evidence="3">Leucine-rich repeat domain-containing protein</fullName>
    </recommendedName>
</protein>
<dbReference type="RefSeq" id="WP_051636084.1">
    <property type="nucleotide sequence ID" value="NZ_QSJC01000040.1"/>
</dbReference>
<dbReference type="Gene3D" id="3.80.10.10">
    <property type="entry name" value="Ribonuclease Inhibitor"/>
    <property type="match status" value="1"/>
</dbReference>
<reference evidence="1 2" key="1">
    <citation type="submission" date="2018-08" db="EMBL/GenBank/DDBJ databases">
        <title>A genome reference for cultivated species of the human gut microbiota.</title>
        <authorList>
            <person name="Zou Y."/>
            <person name="Xue W."/>
            <person name="Luo G."/>
        </authorList>
    </citation>
    <scope>NUCLEOTIDE SEQUENCE [LARGE SCALE GENOMIC DNA]</scope>
    <source>
        <strain evidence="1 2">TM04-30</strain>
    </source>
</reference>
<sequence length="221" mass="25829">MSLDKNIRENIDGKYLTIYADDFLEGIEFARQIKISQIQFVNMSNDILIDFINIEKLSEYLQVISFVGIWENISNLNSIYSLKNIKKIYIQQKQKFTIDISKFPNIIHLGCEYWRGILFENALSLTSLVLVKFTNNNLQQLKKLKKLNALHIYCSKIKELKGIEYLPIEILYLARNKYLEDILTIEQLPQLIKLTIEKCSNASIDAIHSNILNRIDIQIIK</sequence>
<dbReference type="Proteomes" id="UP000260844">
    <property type="component" value="Unassembled WGS sequence"/>
</dbReference>
<accession>A0A414ESK2</accession>